<evidence type="ECO:0000256" key="8">
    <source>
        <dbReference type="ARBA" id="ARBA00022898"/>
    </source>
</evidence>
<sequence length="386" mass="42096">MDAHIDRRVMPRTIFSPVPISNSLRQHLGNRITSIRQWRGLIEEYHKWLPVSEKTPIITLGEGATPLIPADHISEIIGRDIKVYLKFDGLNPTGSFKDRGMTIAISKAKERGAKTVICASTGNTSASAAAYARRAGIKVFILIPDGYVSQAKLAQALVYGAEVITIKGNFDKALDIVQAAAKTYPVTLVNSLNPYRLQGQKTAAFEVIDVLEKLPDFLCIPVGNAGNISAYWMGFSEYRKAYHGQKLPHMMGFQASLSAPLVFESTVEKPSTLATAIQIGRPVNRDKAVKVKQDSRGIFAMITDAEIIQAYKLLGNTEGVFCEPASAISVAGLLKHRYEVPNGSTVVCVLTGNGLKDPDCAIQNNCAIFHKKLDPDIKEIVNVLGF</sequence>
<dbReference type="SUPFAM" id="SSF53686">
    <property type="entry name" value="Tryptophan synthase beta subunit-like PLP-dependent enzymes"/>
    <property type="match status" value="1"/>
</dbReference>
<dbReference type="InterPro" id="IPR036052">
    <property type="entry name" value="TrpB-like_PALP_sf"/>
</dbReference>
<dbReference type="Proteomes" id="UP000503178">
    <property type="component" value="Chromatophore Pltd"/>
</dbReference>
<evidence type="ECO:0000256" key="2">
    <source>
        <dbReference type="ARBA" id="ARBA00004979"/>
    </source>
</evidence>
<keyword evidence="6" id="KW-0028">Amino-acid biosynthesis</keyword>
<dbReference type="GO" id="GO:0030170">
    <property type="term" value="F:pyridoxal phosphate binding"/>
    <property type="evidence" value="ECO:0007669"/>
    <property type="project" value="InterPro"/>
</dbReference>
<evidence type="ECO:0000259" key="12">
    <source>
        <dbReference type="PROSITE" id="PS50206"/>
    </source>
</evidence>
<evidence type="ECO:0000256" key="9">
    <source>
        <dbReference type="ARBA" id="ARBA00023239"/>
    </source>
</evidence>
<dbReference type="EMBL" id="LC490351">
    <property type="protein sequence ID" value="BBL86164.1"/>
    <property type="molecule type" value="Genomic_DNA"/>
</dbReference>
<dbReference type="Pfam" id="PF00291">
    <property type="entry name" value="PALP"/>
    <property type="match status" value="1"/>
</dbReference>
<reference evidence="13 14" key="1">
    <citation type="submission" date="2019-06" db="EMBL/GenBank/DDBJ databases">
        <title>A hidden player of endosymbiotic evolution: DNA virus triggered massive gene transfer.</title>
        <authorList>
            <person name="Matsuo M."/>
            <person name="Katahata A."/>
            <person name="Tachikawa M."/>
            <person name="Minakuchi Y."/>
            <person name="Noguchi H."/>
            <person name="Toyoda A."/>
            <person name="Fujiyama A."/>
            <person name="Suzuki Y."/>
            <person name="Satoh S."/>
            <person name="Nakayama T."/>
            <person name="Kamikawa R."/>
            <person name="Nomura M."/>
            <person name="Inagaki Y."/>
            <person name="Ishida K."/>
            <person name="Obokata J."/>
        </authorList>
    </citation>
    <scope>NUCLEOTIDE SEQUENCE [LARGE SCALE GENOMIC DNA]</scope>
    <source>
        <strain evidence="13 14">MYN1</strain>
    </source>
</reference>
<evidence type="ECO:0000256" key="1">
    <source>
        <dbReference type="ARBA" id="ARBA00001933"/>
    </source>
</evidence>
<dbReference type="UniPathway" id="UPA00050">
    <property type="reaction ID" value="UER00065"/>
</dbReference>
<dbReference type="FunFam" id="3.40.50.1100:FF:000013">
    <property type="entry name" value="Threonine synthase"/>
    <property type="match status" value="1"/>
</dbReference>
<evidence type="ECO:0000256" key="5">
    <source>
        <dbReference type="ARBA" id="ARBA00018679"/>
    </source>
</evidence>
<dbReference type="InterPro" id="IPR001763">
    <property type="entry name" value="Rhodanese-like_dom"/>
</dbReference>
<organism evidence="13 14">
    <name type="scientific">Paulinella micropora</name>
    <dbReference type="NCBI Taxonomy" id="1928728"/>
    <lineage>
        <taxon>Eukaryota</taxon>
        <taxon>Sar</taxon>
        <taxon>Rhizaria</taxon>
        <taxon>Cercozoa</taxon>
        <taxon>Imbricatea</taxon>
        <taxon>Silicofilosea</taxon>
        <taxon>Euglyphida</taxon>
        <taxon>Paulinellidae</taxon>
        <taxon>Paulinella</taxon>
    </lineage>
</organism>
<comment type="similarity">
    <text evidence="3">Belongs to the threonine synthase family.</text>
</comment>
<dbReference type="PIRSF" id="PIRSF038945">
    <property type="entry name" value="Thr_synthase"/>
    <property type="match status" value="1"/>
</dbReference>
<keyword evidence="9" id="KW-0456">Lyase</keyword>
<feature type="domain" description="Rhodanese" evidence="12">
    <location>
        <begin position="116"/>
        <end position="149"/>
    </location>
</feature>
<name>A0A5K7VZZ4_9EUKA</name>
<evidence type="ECO:0000256" key="10">
    <source>
        <dbReference type="ARBA" id="ARBA00049144"/>
    </source>
</evidence>
<dbReference type="CDD" id="cd01563">
    <property type="entry name" value="Thr-synth_1"/>
    <property type="match status" value="1"/>
</dbReference>
<keyword evidence="13" id="KW-0934">Plastid</keyword>
<dbReference type="PANTHER" id="PTHR48078">
    <property type="entry name" value="THREONINE DEHYDRATASE, MITOCHONDRIAL-RELATED"/>
    <property type="match status" value="1"/>
</dbReference>
<evidence type="ECO:0000313" key="14">
    <source>
        <dbReference type="Proteomes" id="UP000503178"/>
    </source>
</evidence>
<dbReference type="InterPro" id="IPR004450">
    <property type="entry name" value="Thr_synthase-like"/>
</dbReference>
<dbReference type="NCBIfam" id="TIGR00260">
    <property type="entry name" value="thrC"/>
    <property type="match status" value="1"/>
</dbReference>
<dbReference type="InterPro" id="IPR050147">
    <property type="entry name" value="Ser/Thr_Dehydratase"/>
</dbReference>
<proteinExistence type="inferred from homology"/>
<dbReference type="GO" id="GO:0009097">
    <property type="term" value="P:isoleucine biosynthetic process"/>
    <property type="evidence" value="ECO:0007669"/>
    <property type="project" value="TreeGrafter"/>
</dbReference>
<dbReference type="PROSITE" id="PS00165">
    <property type="entry name" value="DEHYDRATASE_SER_THR"/>
    <property type="match status" value="1"/>
</dbReference>
<geneLocation type="organellar chromatophore" evidence="13"/>
<dbReference type="InterPro" id="IPR000634">
    <property type="entry name" value="Ser/Thr_deHydtase_PyrdxlP-BS"/>
</dbReference>
<dbReference type="GO" id="GO:0006565">
    <property type="term" value="P:L-serine catabolic process"/>
    <property type="evidence" value="ECO:0007669"/>
    <property type="project" value="TreeGrafter"/>
</dbReference>
<comment type="pathway">
    <text evidence="2">Amino-acid biosynthesis; L-threonine biosynthesis; L-threonine from L-aspartate: step 5/5.</text>
</comment>
<feature type="modified residue" description="N6-(pyridoxal phosphate)lysine" evidence="11">
    <location>
        <position position="97"/>
    </location>
</feature>
<dbReference type="EC" id="4.2.3.1" evidence="4"/>
<gene>
    <name evidence="13" type="primary">thrC</name>
    <name evidence="13" type="synonym">MYN1_Chr_347</name>
    <name evidence="13" type="ORF">PMYN1_Chma355</name>
</gene>
<dbReference type="Gene3D" id="3.40.50.1100">
    <property type="match status" value="2"/>
</dbReference>
<comment type="cofactor">
    <cofactor evidence="1 11">
        <name>pyridoxal 5'-phosphate</name>
        <dbReference type="ChEBI" id="CHEBI:597326"/>
    </cofactor>
</comment>
<dbReference type="GO" id="GO:0004794">
    <property type="term" value="F:threonine deaminase activity"/>
    <property type="evidence" value="ECO:0007669"/>
    <property type="project" value="TreeGrafter"/>
</dbReference>
<comment type="catalytic activity">
    <reaction evidence="10">
        <text>O-phospho-L-homoserine + H2O = L-threonine + phosphate</text>
        <dbReference type="Rhea" id="RHEA:10840"/>
        <dbReference type="ChEBI" id="CHEBI:15377"/>
        <dbReference type="ChEBI" id="CHEBI:43474"/>
        <dbReference type="ChEBI" id="CHEBI:57590"/>
        <dbReference type="ChEBI" id="CHEBI:57926"/>
        <dbReference type="EC" id="4.2.3.1"/>
    </reaction>
</comment>
<dbReference type="InterPro" id="IPR026260">
    <property type="entry name" value="Thr_Synthase_bac/arc"/>
</dbReference>
<evidence type="ECO:0000256" key="7">
    <source>
        <dbReference type="ARBA" id="ARBA00022697"/>
    </source>
</evidence>
<dbReference type="GO" id="GO:0009088">
    <property type="term" value="P:threonine biosynthetic process"/>
    <property type="evidence" value="ECO:0007669"/>
    <property type="project" value="UniProtKB-UniPathway"/>
</dbReference>
<protein>
    <recommendedName>
        <fullName evidence="5">Threonine synthase</fullName>
        <ecNumber evidence="4">4.2.3.1</ecNumber>
    </recommendedName>
</protein>
<dbReference type="GO" id="GO:0006567">
    <property type="term" value="P:L-threonine catabolic process"/>
    <property type="evidence" value="ECO:0007669"/>
    <property type="project" value="TreeGrafter"/>
</dbReference>
<evidence type="ECO:0000256" key="4">
    <source>
        <dbReference type="ARBA" id="ARBA00013028"/>
    </source>
</evidence>
<evidence type="ECO:0000256" key="6">
    <source>
        <dbReference type="ARBA" id="ARBA00022605"/>
    </source>
</evidence>
<dbReference type="AlphaFoldDB" id="A0A5K7VZZ4"/>
<dbReference type="GO" id="GO:0004795">
    <property type="term" value="F:threonine synthase activity"/>
    <property type="evidence" value="ECO:0007669"/>
    <property type="project" value="UniProtKB-EC"/>
</dbReference>
<dbReference type="GO" id="GO:0003941">
    <property type="term" value="F:L-serine ammonia-lyase activity"/>
    <property type="evidence" value="ECO:0007669"/>
    <property type="project" value="TreeGrafter"/>
</dbReference>
<keyword evidence="7" id="KW-0791">Threonine biosynthesis</keyword>
<keyword evidence="14" id="KW-1185">Reference proteome</keyword>
<keyword evidence="8 11" id="KW-0663">Pyridoxal phosphate</keyword>
<accession>A0A5K7VZZ4</accession>
<dbReference type="PROSITE" id="PS50206">
    <property type="entry name" value="RHODANESE_3"/>
    <property type="match status" value="1"/>
</dbReference>
<dbReference type="PANTHER" id="PTHR48078:SF6">
    <property type="entry name" value="L-THREONINE DEHYDRATASE CATABOLIC TDCB"/>
    <property type="match status" value="1"/>
</dbReference>
<dbReference type="InterPro" id="IPR001926">
    <property type="entry name" value="TrpB-like_PALP"/>
</dbReference>
<evidence type="ECO:0000256" key="3">
    <source>
        <dbReference type="ARBA" id="ARBA00005517"/>
    </source>
</evidence>
<evidence type="ECO:0000313" key="13">
    <source>
        <dbReference type="EMBL" id="BBL86164.1"/>
    </source>
</evidence>
<dbReference type="FunFam" id="3.40.50.1100:FF:000014">
    <property type="entry name" value="Threonine synthase"/>
    <property type="match status" value="1"/>
</dbReference>
<evidence type="ECO:0000256" key="11">
    <source>
        <dbReference type="PIRSR" id="PIRSR604450-51"/>
    </source>
</evidence>